<dbReference type="PROSITE" id="PS50968">
    <property type="entry name" value="BIOTINYL_LIPOYL"/>
    <property type="match status" value="1"/>
</dbReference>
<dbReference type="FunFam" id="3.40.50.20:FF:000010">
    <property type="entry name" value="Propionyl-CoA carboxylase subunit alpha"/>
    <property type="match status" value="1"/>
</dbReference>
<dbReference type="GO" id="GO:0016874">
    <property type="term" value="F:ligase activity"/>
    <property type="evidence" value="ECO:0007669"/>
    <property type="project" value="UniProtKB-KW"/>
</dbReference>
<dbReference type="CDD" id="cd06850">
    <property type="entry name" value="biotinyl_domain"/>
    <property type="match status" value="1"/>
</dbReference>
<dbReference type="AlphaFoldDB" id="A0A2U2BVR4"/>
<dbReference type="NCBIfam" id="NF006367">
    <property type="entry name" value="PRK08591.1"/>
    <property type="match status" value="1"/>
</dbReference>
<dbReference type="InterPro" id="IPR050856">
    <property type="entry name" value="Biotin_carboxylase_complex"/>
</dbReference>
<sequence length="653" mass="68057">MTTRPFDTLLVANRGEIAVRIMRTAKAMGLRTVAVHSDADAGAMHVRAADQTVRIGPAPAAESYLDIDAILAAAMKTGAGAVHPGYGFLSENAAFARAVAEAGLVWIGPPAEAIEAMGDKARAKQKMIDAGVPTVPGWQGEDQSADKLADEAGKIGFPLLIKAAAGGGGRGMRTVRNRDEFADALEAAKREAKSAFGDDAVLLEKLVERGRHVEIQVFADGHGNAIHLGERDCSAQRRRQKVIEEAPSPAVDAALRAKMGADAVAAAKAVGYVGAGTVEFLLDEDGAYYFLEMNTRLQVEHPVTEMVTGLDLVALQLRVAAGEPLPLAQDDVALCGHAIEARLYAEDPLAGFSPQSGPVLYFDPSNDTDGVRIDAGVASGDAITPHYDPMVAKIIAGGTTRDEAIARLISALEAHPLLGVTTNRAFLIDLLDGEAFRSGAVTTADLDRWAEDRSGPFAAEPAGFEPFALGALILAAPGCGALRSGSVTRFDLPLEVDGEAKTLRIEQTGAGAVTVVEAETSSAVRLIGRDGARVRYEIDGAARTAFVAETPDGLHVAFGRRAHQVREPSPWGPDALADPSKIAAPVAGSVVKLDAEVGRAVKAGAVLAVIEAMKMEMRLAAEADGVIAAVHVAKGAQVASGSVLIELELAEQD</sequence>
<reference evidence="11" key="1">
    <citation type="submission" date="2018-05" db="EMBL/GenBank/DDBJ databases">
        <authorList>
            <person name="Liu B.-T."/>
        </authorList>
    </citation>
    <scope>NUCLEOTIDE SEQUENCE [LARGE SCALE GENOMIC DNA]</scope>
    <source>
        <strain evidence="11">WD6-1</strain>
    </source>
</reference>
<dbReference type="GO" id="GO:0046872">
    <property type="term" value="F:metal ion binding"/>
    <property type="evidence" value="ECO:0007669"/>
    <property type="project" value="InterPro"/>
</dbReference>
<dbReference type="Pfam" id="PF02785">
    <property type="entry name" value="Biotin_carb_C"/>
    <property type="match status" value="1"/>
</dbReference>
<evidence type="ECO:0000259" key="7">
    <source>
        <dbReference type="PROSITE" id="PS50968"/>
    </source>
</evidence>
<comment type="caution">
    <text evidence="10">The sequence shown here is derived from an EMBL/GenBank/DDBJ whole genome shotgun (WGS) entry which is preliminary data.</text>
</comment>
<dbReference type="Pfam" id="PF02786">
    <property type="entry name" value="CPSase_L_D2"/>
    <property type="match status" value="1"/>
</dbReference>
<dbReference type="InterPro" id="IPR005479">
    <property type="entry name" value="CPAse_ATP-bd"/>
</dbReference>
<feature type="domain" description="Lipoyl-binding" evidence="7">
    <location>
        <begin position="573"/>
        <end position="648"/>
    </location>
</feature>
<dbReference type="PROSITE" id="PS50979">
    <property type="entry name" value="BC"/>
    <property type="match status" value="1"/>
</dbReference>
<proteinExistence type="predicted"/>
<evidence type="ECO:0000259" key="8">
    <source>
        <dbReference type="PROSITE" id="PS50975"/>
    </source>
</evidence>
<dbReference type="SMART" id="SM00878">
    <property type="entry name" value="Biotin_carb_C"/>
    <property type="match status" value="1"/>
</dbReference>
<dbReference type="Pfam" id="PF00289">
    <property type="entry name" value="Biotin_carb_N"/>
    <property type="match status" value="1"/>
</dbReference>
<dbReference type="InterPro" id="IPR011761">
    <property type="entry name" value="ATP-grasp"/>
</dbReference>
<comment type="cofactor">
    <cofactor evidence="1">
        <name>biotin</name>
        <dbReference type="ChEBI" id="CHEBI:57586"/>
    </cofactor>
</comment>
<dbReference type="SUPFAM" id="SSF56059">
    <property type="entry name" value="Glutathione synthetase ATP-binding domain-like"/>
    <property type="match status" value="1"/>
</dbReference>
<evidence type="ECO:0000256" key="6">
    <source>
        <dbReference type="PROSITE-ProRule" id="PRU00409"/>
    </source>
</evidence>
<dbReference type="RefSeq" id="WP_109251389.1">
    <property type="nucleotide sequence ID" value="NZ_QEXV01000001.1"/>
</dbReference>
<evidence type="ECO:0000313" key="10">
    <source>
        <dbReference type="EMBL" id="PWE18115.1"/>
    </source>
</evidence>
<dbReference type="InterPro" id="IPR011764">
    <property type="entry name" value="Biotin_carboxylation_dom"/>
</dbReference>
<dbReference type="InterPro" id="IPR011054">
    <property type="entry name" value="Rudment_hybrid_motif"/>
</dbReference>
<gene>
    <name evidence="10" type="ORF">DDZ18_00420</name>
</gene>
<dbReference type="FunFam" id="3.30.470.20:FF:000028">
    <property type="entry name" value="Methylcrotonoyl-CoA carboxylase subunit alpha, mitochondrial"/>
    <property type="match status" value="1"/>
</dbReference>
<dbReference type="InterPro" id="IPR005482">
    <property type="entry name" value="Biotin_COase_C"/>
</dbReference>
<evidence type="ECO:0000256" key="3">
    <source>
        <dbReference type="ARBA" id="ARBA00022741"/>
    </source>
</evidence>
<dbReference type="EMBL" id="QEXV01000001">
    <property type="protein sequence ID" value="PWE18115.1"/>
    <property type="molecule type" value="Genomic_DNA"/>
</dbReference>
<dbReference type="Proteomes" id="UP000245168">
    <property type="component" value="Unassembled WGS sequence"/>
</dbReference>
<dbReference type="InterPro" id="IPR016185">
    <property type="entry name" value="PreATP-grasp_dom_sf"/>
</dbReference>
<dbReference type="SUPFAM" id="SSF51246">
    <property type="entry name" value="Rudiment single hybrid motif"/>
    <property type="match status" value="1"/>
</dbReference>
<evidence type="ECO:0000256" key="1">
    <source>
        <dbReference type="ARBA" id="ARBA00001953"/>
    </source>
</evidence>
<dbReference type="PANTHER" id="PTHR18866">
    <property type="entry name" value="CARBOXYLASE:PYRUVATE/ACETYL-COA/PROPIONYL-COA CARBOXYLASE"/>
    <property type="match status" value="1"/>
</dbReference>
<dbReference type="InterPro" id="IPR005481">
    <property type="entry name" value="BC-like_N"/>
</dbReference>
<keyword evidence="4 6" id="KW-0067">ATP-binding</keyword>
<protein>
    <submittedName>
        <fullName evidence="10">Carbamoyl-phosphate synthase subunit L</fullName>
    </submittedName>
</protein>
<dbReference type="Gene3D" id="3.30.470.20">
    <property type="entry name" value="ATP-grasp fold, B domain"/>
    <property type="match status" value="1"/>
</dbReference>
<accession>A0A2U2BVR4</accession>
<dbReference type="Gene3D" id="2.40.50.100">
    <property type="match status" value="1"/>
</dbReference>
<evidence type="ECO:0000313" key="11">
    <source>
        <dbReference type="Proteomes" id="UP000245168"/>
    </source>
</evidence>
<keyword evidence="2" id="KW-0436">Ligase</keyword>
<keyword evidence="11" id="KW-1185">Reference proteome</keyword>
<dbReference type="PROSITE" id="PS00867">
    <property type="entry name" value="CPSASE_2"/>
    <property type="match status" value="1"/>
</dbReference>
<dbReference type="PROSITE" id="PS00866">
    <property type="entry name" value="CPSASE_1"/>
    <property type="match status" value="1"/>
</dbReference>
<evidence type="ECO:0000256" key="5">
    <source>
        <dbReference type="ARBA" id="ARBA00023267"/>
    </source>
</evidence>
<dbReference type="GO" id="GO:0005524">
    <property type="term" value="F:ATP binding"/>
    <property type="evidence" value="ECO:0007669"/>
    <property type="project" value="UniProtKB-UniRule"/>
</dbReference>
<dbReference type="OrthoDB" id="9763189at2"/>
<keyword evidence="3 6" id="KW-0547">Nucleotide-binding</keyword>
<evidence type="ECO:0000256" key="2">
    <source>
        <dbReference type="ARBA" id="ARBA00022598"/>
    </source>
</evidence>
<feature type="domain" description="ATP-grasp" evidence="8">
    <location>
        <begin position="124"/>
        <end position="321"/>
    </location>
</feature>
<feature type="domain" description="Biotin carboxylation" evidence="9">
    <location>
        <begin position="5"/>
        <end position="451"/>
    </location>
</feature>
<dbReference type="SUPFAM" id="SSF51230">
    <property type="entry name" value="Single hybrid motif"/>
    <property type="match status" value="1"/>
</dbReference>
<dbReference type="Pfam" id="PF00364">
    <property type="entry name" value="Biotin_lipoyl"/>
    <property type="match status" value="1"/>
</dbReference>
<dbReference type="SUPFAM" id="SSF52440">
    <property type="entry name" value="PreATP-grasp domain"/>
    <property type="match status" value="1"/>
</dbReference>
<dbReference type="InterPro" id="IPR011053">
    <property type="entry name" value="Single_hybrid_motif"/>
</dbReference>
<dbReference type="PANTHER" id="PTHR18866:SF33">
    <property type="entry name" value="METHYLCROTONOYL-COA CARBOXYLASE SUBUNIT ALPHA, MITOCHONDRIAL-RELATED"/>
    <property type="match status" value="1"/>
</dbReference>
<name>A0A2U2BVR4_9PROT</name>
<evidence type="ECO:0000259" key="9">
    <source>
        <dbReference type="PROSITE" id="PS50979"/>
    </source>
</evidence>
<keyword evidence="5" id="KW-0092">Biotin</keyword>
<dbReference type="FunFam" id="3.30.1490.20:FF:000003">
    <property type="entry name" value="acetyl-CoA carboxylase isoform X1"/>
    <property type="match status" value="1"/>
</dbReference>
<evidence type="ECO:0000256" key="4">
    <source>
        <dbReference type="ARBA" id="ARBA00022840"/>
    </source>
</evidence>
<dbReference type="InterPro" id="IPR000089">
    <property type="entry name" value="Biotin_lipoyl"/>
</dbReference>
<organism evidence="10 11">
    <name type="scientific">Marinicauda salina</name>
    <dbReference type="NCBI Taxonomy" id="2135793"/>
    <lineage>
        <taxon>Bacteria</taxon>
        <taxon>Pseudomonadati</taxon>
        <taxon>Pseudomonadota</taxon>
        <taxon>Alphaproteobacteria</taxon>
        <taxon>Maricaulales</taxon>
        <taxon>Maricaulaceae</taxon>
        <taxon>Marinicauda</taxon>
    </lineage>
</organism>
<dbReference type="PROSITE" id="PS50975">
    <property type="entry name" value="ATP_GRASP"/>
    <property type="match status" value="1"/>
</dbReference>